<gene>
    <name evidence="3" type="ORF">AVDCRST_MAG66-2237</name>
</gene>
<organism evidence="3">
    <name type="scientific">uncultured Pseudonocardia sp</name>
    <dbReference type="NCBI Taxonomy" id="211455"/>
    <lineage>
        <taxon>Bacteria</taxon>
        <taxon>Bacillati</taxon>
        <taxon>Actinomycetota</taxon>
        <taxon>Actinomycetes</taxon>
        <taxon>Pseudonocardiales</taxon>
        <taxon>Pseudonocardiaceae</taxon>
        <taxon>Pseudonocardia</taxon>
        <taxon>environmental samples</taxon>
    </lineage>
</organism>
<dbReference type="SUPFAM" id="SSF50129">
    <property type="entry name" value="GroES-like"/>
    <property type="match status" value="1"/>
</dbReference>
<name>A0A6J4PLH6_9PSEU</name>
<proteinExistence type="predicted"/>
<evidence type="ECO:0000256" key="1">
    <source>
        <dbReference type="ARBA" id="ARBA00022857"/>
    </source>
</evidence>
<dbReference type="InterPro" id="IPR013154">
    <property type="entry name" value="ADH-like_N"/>
</dbReference>
<reference evidence="3" key="1">
    <citation type="submission" date="2020-02" db="EMBL/GenBank/DDBJ databases">
        <authorList>
            <person name="Meier V. D."/>
        </authorList>
    </citation>
    <scope>NUCLEOTIDE SEQUENCE</scope>
    <source>
        <strain evidence="3">AVDCRST_MAG66</strain>
    </source>
</reference>
<keyword evidence="1" id="KW-0521">NADP</keyword>
<evidence type="ECO:0000259" key="2">
    <source>
        <dbReference type="Pfam" id="PF08240"/>
    </source>
</evidence>
<protein>
    <recommendedName>
        <fullName evidence="2">Alcohol dehydrogenase-like N-terminal domain-containing protein</fullName>
    </recommendedName>
</protein>
<accession>A0A6J4PLH6</accession>
<feature type="domain" description="Alcohol dehydrogenase-like N-terminal" evidence="2">
    <location>
        <begin position="24"/>
        <end position="84"/>
    </location>
</feature>
<dbReference type="InterPro" id="IPR011032">
    <property type="entry name" value="GroES-like_sf"/>
</dbReference>
<dbReference type="Gene3D" id="3.90.180.10">
    <property type="entry name" value="Medium-chain alcohol dehydrogenases, catalytic domain"/>
    <property type="match status" value="1"/>
</dbReference>
<dbReference type="AlphaFoldDB" id="A0A6J4PLH6"/>
<dbReference type="EMBL" id="CADCUS010000327">
    <property type="protein sequence ID" value="CAA9414302.1"/>
    <property type="molecule type" value="Genomic_DNA"/>
</dbReference>
<feature type="non-terminal residue" evidence="3">
    <location>
        <position position="87"/>
    </location>
</feature>
<dbReference type="PANTHER" id="PTHR44154">
    <property type="entry name" value="QUINONE OXIDOREDUCTASE"/>
    <property type="match status" value="1"/>
</dbReference>
<dbReference type="Pfam" id="PF08240">
    <property type="entry name" value="ADH_N"/>
    <property type="match status" value="1"/>
</dbReference>
<sequence>MATFGGPEVLHVDEVPEPGPPVRDELLVRVEASSINGTDLGFRRGAVKIATVGRMPFVPGFDLAGEVLACGPAVTAFAPGDRVVALV</sequence>
<dbReference type="PANTHER" id="PTHR44154:SF1">
    <property type="entry name" value="QUINONE OXIDOREDUCTASE"/>
    <property type="match status" value="1"/>
</dbReference>
<dbReference type="InterPro" id="IPR051603">
    <property type="entry name" value="Zinc-ADH_QOR/CCCR"/>
</dbReference>
<evidence type="ECO:0000313" key="3">
    <source>
        <dbReference type="EMBL" id="CAA9414302.1"/>
    </source>
</evidence>